<feature type="DNA-binding region" description="H-T-H motif" evidence="2">
    <location>
        <begin position="39"/>
        <end position="58"/>
    </location>
</feature>
<dbReference type="Gene3D" id="1.10.10.60">
    <property type="entry name" value="Homeodomain-like"/>
    <property type="match status" value="1"/>
</dbReference>
<keyword evidence="5" id="KW-1185">Reference proteome</keyword>
<evidence type="ECO:0000313" key="4">
    <source>
        <dbReference type="EMBL" id="SDG88228.1"/>
    </source>
</evidence>
<evidence type="ECO:0000259" key="3">
    <source>
        <dbReference type="PROSITE" id="PS50977"/>
    </source>
</evidence>
<evidence type="ECO:0000313" key="5">
    <source>
        <dbReference type="Proteomes" id="UP000198656"/>
    </source>
</evidence>
<dbReference type="PANTHER" id="PTHR43479">
    <property type="entry name" value="ACREF/ENVCD OPERON REPRESSOR-RELATED"/>
    <property type="match status" value="1"/>
</dbReference>
<dbReference type="GO" id="GO:0003677">
    <property type="term" value="F:DNA binding"/>
    <property type="evidence" value="ECO:0007669"/>
    <property type="project" value="UniProtKB-UniRule"/>
</dbReference>
<organism evidence="4 5">
    <name type="scientific">Desulfosporosinus hippei DSM 8344</name>
    <dbReference type="NCBI Taxonomy" id="1121419"/>
    <lineage>
        <taxon>Bacteria</taxon>
        <taxon>Bacillati</taxon>
        <taxon>Bacillota</taxon>
        <taxon>Clostridia</taxon>
        <taxon>Eubacteriales</taxon>
        <taxon>Desulfitobacteriaceae</taxon>
        <taxon>Desulfosporosinus</taxon>
    </lineage>
</organism>
<dbReference type="InterPro" id="IPR050624">
    <property type="entry name" value="HTH-type_Tx_Regulator"/>
</dbReference>
<dbReference type="InterPro" id="IPR036271">
    <property type="entry name" value="Tet_transcr_reg_TetR-rel_C_sf"/>
</dbReference>
<proteinExistence type="predicted"/>
<keyword evidence="1 2" id="KW-0238">DNA-binding</keyword>
<dbReference type="Pfam" id="PF00440">
    <property type="entry name" value="TetR_N"/>
    <property type="match status" value="1"/>
</dbReference>
<evidence type="ECO:0000256" key="1">
    <source>
        <dbReference type="ARBA" id="ARBA00023125"/>
    </source>
</evidence>
<name>A0A1G7XVK3_9FIRM</name>
<gene>
    <name evidence="4" type="ORF">SAMN05443529_107117</name>
</gene>
<dbReference type="EMBL" id="FNCP01000007">
    <property type="protein sequence ID" value="SDG88228.1"/>
    <property type="molecule type" value="Genomic_DNA"/>
</dbReference>
<sequence>MVWMKGVYDLMIKPREEKYHAILDAATEAFAEYGYYTCQVSKIAKLAGVADGTIYLYFKNKEDILVSLFSDRMGNFIREIQQSIAQCTTTKERLFCIIRTHFKYMQENRSLAIVTQIELRQSDPKIREAISGPLREYFHLIEQVLSEGVQKEEITLMDIKVGRQMFFGTLDAAISDWVSSRKPRPLEGIEELIYELMRGAFNIK</sequence>
<accession>A0A1G7XVK3</accession>
<reference evidence="5" key="1">
    <citation type="submission" date="2016-10" db="EMBL/GenBank/DDBJ databases">
        <authorList>
            <person name="Varghese N."/>
            <person name="Submissions S."/>
        </authorList>
    </citation>
    <scope>NUCLEOTIDE SEQUENCE [LARGE SCALE GENOMIC DNA]</scope>
    <source>
        <strain evidence="5">DSM 8344</strain>
    </source>
</reference>
<feature type="domain" description="HTH tetR-type" evidence="3">
    <location>
        <begin position="16"/>
        <end position="76"/>
    </location>
</feature>
<dbReference type="SUPFAM" id="SSF48498">
    <property type="entry name" value="Tetracyclin repressor-like, C-terminal domain"/>
    <property type="match status" value="1"/>
</dbReference>
<dbReference type="PANTHER" id="PTHR43479:SF11">
    <property type="entry name" value="ACREF_ENVCD OPERON REPRESSOR-RELATED"/>
    <property type="match status" value="1"/>
</dbReference>
<dbReference type="STRING" id="1121419.SAMN05443529_107117"/>
<dbReference type="AlphaFoldDB" id="A0A1G7XVK3"/>
<protein>
    <submittedName>
        <fullName evidence="4">Transcriptional regulator, TetR family</fullName>
    </submittedName>
</protein>
<evidence type="ECO:0000256" key="2">
    <source>
        <dbReference type="PROSITE-ProRule" id="PRU00335"/>
    </source>
</evidence>
<dbReference type="InterPro" id="IPR001647">
    <property type="entry name" value="HTH_TetR"/>
</dbReference>
<dbReference type="SUPFAM" id="SSF46689">
    <property type="entry name" value="Homeodomain-like"/>
    <property type="match status" value="1"/>
</dbReference>
<dbReference type="InterPro" id="IPR013570">
    <property type="entry name" value="Tscrpt_reg_YsiA_C"/>
</dbReference>
<dbReference type="Pfam" id="PF08359">
    <property type="entry name" value="TetR_C_4"/>
    <property type="match status" value="1"/>
</dbReference>
<dbReference type="PROSITE" id="PS50977">
    <property type="entry name" value="HTH_TETR_2"/>
    <property type="match status" value="1"/>
</dbReference>
<dbReference type="Gene3D" id="1.10.357.10">
    <property type="entry name" value="Tetracycline Repressor, domain 2"/>
    <property type="match status" value="1"/>
</dbReference>
<dbReference type="InterPro" id="IPR009057">
    <property type="entry name" value="Homeodomain-like_sf"/>
</dbReference>
<dbReference type="Proteomes" id="UP000198656">
    <property type="component" value="Unassembled WGS sequence"/>
</dbReference>
<dbReference type="PRINTS" id="PR00455">
    <property type="entry name" value="HTHTETR"/>
</dbReference>